<reference evidence="2" key="1">
    <citation type="submission" date="2018-02" db="EMBL/GenBank/DDBJ databases">
        <authorList>
            <person name="Cohen D.B."/>
            <person name="Kent A.D."/>
        </authorList>
    </citation>
    <scope>NUCLEOTIDE SEQUENCE</scope>
</reference>
<evidence type="ECO:0000256" key="1">
    <source>
        <dbReference type="SAM" id="Phobius"/>
    </source>
</evidence>
<dbReference type="AlphaFoldDB" id="A0A2N9GZQ3"/>
<organism evidence="2">
    <name type="scientific">Fagus sylvatica</name>
    <name type="common">Beechnut</name>
    <dbReference type="NCBI Taxonomy" id="28930"/>
    <lineage>
        <taxon>Eukaryota</taxon>
        <taxon>Viridiplantae</taxon>
        <taxon>Streptophyta</taxon>
        <taxon>Embryophyta</taxon>
        <taxon>Tracheophyta</taxon>
        <taxon>Spermatophyta</taxon>
        <taxon>Magnoliopsida</taxon>
        <taxon>eudicotyledons</taxon>
        <taxon>Gunneridae</taxon>
        <taxon>Pentapetalae</taxon>
        <taxon>rosids</taxon>
        <taxon>fabids</taxon>
        <taxon>Fagales</taxon>
        <taxon>Fagaceae</taxon>
        <taxon>Fagus</taxon>
    </lineage>
</organism>
<sequence>MDITKTYAGVAFFFPVLISSSPVSILSPPTSKVKTSTLLSVRDRECRRSRSRPMRVKVSEIEIESQKEREKRLK</sequence>
<feature type="transmembrane region" description="Helical" evidence="1">
    <location>
        <begin position="6"/>
        <end position="26"/>
    </location>
</feature>
<proteinExistence type="predicted"/>
<gene>
    <name evidence="2" type="ORF">FSB_LOCUS35618</name>
</gene>
<protein>
    <submittedName>
        <fullName evidence="2">Uncharacterized protein</fullName>
    </submittedName>
</protein>
<accession>A0A2N9GZQ3</accession>
<name>A0A2N9GZQ3_FAGSY</name>
<keyword evidence="1" id="KW-1133">Transmembrane helix</keyword>
<dbReference type="EMBL" id="OIVN01002956">
    <property type="protein sequence ID" value="SPD07736.1"/>
    <property type="molecule type" value="Genomic_DNA"/>
</dbReference>
<evidence type="ECO:0000313" key="2">
    <source>
        <dbReference type="EMBL" id="SPD07736.1"/>
    </source>
</evidence>
<keyword evidence="1" id="KW-0812">Transmembrane</keyword>
<keyword evidence="1" id="KW-0472">Membrane</keyword>